<dbReference type="PROSITE" id="PS50921">
    <property type="entry name" value="ANTAR"/>
    <property type="match status" value="1"/>
</dbReference>
<evidence type="ECO:0000256" key="1">
    <source>
        <dbReference type="PROSITE-ProRule" id="PRU00169"/>
    </source>
</evidence>
<dbReference type="InterPro" id="IPR011006">
    <property type="entry name" value="CheY-like_superfamily"/>
</dbReference>
<dbReference type="InterPro" id="IPR001789">
    <property type="entry name" value="Sig_transdc_resp-reg_receiver"/>
</dbReference>
<dbReference type="SUPFAM" id="SSF52172">
    <property type="entry name" value="CheY-like"/>
    <property type="match status" value="1"/>
</dbReference>
<evidence type="ECO:0000259" key="2">
    <source>
        <dbReference type="PROSITE" id="PS50110"/>
    </source>
</evidence>
<dbReference type="PIRSF" id="PIRSF036382">
    <property type="entry name" value="RR_antiterm"/>
    <property type="match status" value="1"/>
</dbReference>
<protein>
    <submittedName>
        <fullName evidence="4">Two component response regulator</fullName>
    </submittedName>
</protein>
<dbReference type="Gene3D" id="1.10.10.10">
    <property type="entry name" value="Winged helix-like DNA-binding domain superfamily/Winged helix DNA-binding domain"/>
    <property type="match status" value="1"/>
</dbReference>
<dbReference type="SMART" id="SM01012">
    <property type="entry name" value="ANTAR"/>
    <property type="match status" value="1"/>
</dbReference>
<dbReference type="Gene3D" id="3.40.50.2300">
    <property type="match status" value="1"/>
</dbReference>
<dbReference type="Proteomes" id="UP001060895">
    <property type="component" value="Unassembled WGS sequence"/>
</dbReference>
<organism evidence="4 5">
    <name type="scientific">Gluconacetobacter sacchari DSM 12717</name>
    <dbReference type="NCBI Taxonomy" id="1307940"/>
    <lineage>
        <taxon>Bacteria</taxon>
        <taxon>Pseudomonadati</taxon>
        <taxon>Pseudomonadota</taxon>
        <taxon>Alphaproteobacteria</taxon>
        <taxon>Acetobacterales</taxon>
        <taxon>Acetobacteraceae</taxon>
        <taxon>Gluconacetobacter</taxon>
    </lineage>
</organism>
<proteinExistence type="predicted"/>
<dbReference type="PROSITE" id="PS50110">
    <property type="entry name" value="RESPONSE_REGULATORY"/>
    <property type="match status" value="1"/>
</dbReference>
<sequence length="206" mass="22919">MSTDAPPGTARPPMTVLVADGNTRRARALSDDLRADPSLHVLSVPAGMALIDAVRQHQPDVVLVDMGRADRDALDSIRALSQPALERPVALFVDRDDVQLMETAFDIGICSYNVLDAPPDDVKPLLRAAIALYSRFQRTRGELTEAQRKLAEQKLVDQAKRLFMKNENATEDQAYRWFRRRAMQSARRIAAVAADYLSAHDRNDAP</sequence>
<keyword evidence="5" id="KW-1185">Reference proteome</keyword>
<feature type="domain" description="ANTAR" evidence="3">
    <location>
        <begin position="136"/>
        <end position="197"/>
    </location>
</feature>
<reference evidence="4" key="1">
    <citation type="submission" date="2013-04" db="EMBL/GenBank/DDBJ databases">
        <title>The genome sequencing project of 58 acetic acid bacteria.</title>
        <authorList>
            <person name="Okamoto-Kainuma A."/>
            <person name="Ishikawa M."/>
            <person name="Umino S."/>
            <person name="Koizumi Y."/>
            <person name="Shiwa Y."/>
            <person name="Yoshikawa H."/>
            <person name="Matsutani M."/>
            <person name="Matsushita K."/>
        </authorList>
    </citation>
    <scope>NUCLEOTIDE SEQUENCE</scope>
    <source>
        <strain evidence="4">DSM 12717</strain>
    </source>
</reference>
<feature type="modified residue" description="4-aspartylphosphate" evidence="1">
    <location>
        <position position="65"/>
    </location>
</feature>
<accession>A0ABQ0P800</accession>
<dbReference type="InterPro" id="IPR036388">
    <property type="entry name" value="WH-like_DNA-bd_sf"/>
</dbReference>
<dbReference type="InterPro" id="IPR008327">
    <property type="entry name" value="Sig_transdc_resp-reg_antiterm"/>
</dbReference>
<dbReference type="RefSeq" id="WP_264812629.1">
    <property type="nucleotide sequence ID" value="NZ_BAQP01000172.1"/>
</dbReference>
<keyword evidence="1" id="KW-0597">Phosphoprotein</keyword>
<dbReference type="Pfam" id="PF03861">
    <property type="entry name" value="ANTAR"/>
    <property type="match status" value="1"/>
</dbReference>
<comment type="caution">
    <text evidence="4">The sequence shown here is derived from an EMBL/GenBank/DDBJ whole genome shotgun (WGS) entry which is preliminary data.</text>
</comment>
<evidence type="ECO:0000259" key="3">
    <source>
        <dbReference type="PROSITE" id="PS50921"/>
    </source>
</evidence>
<dbReference type="EMBL" id="BAQP01000172">
    <property type="protein sequence ID" value="GBQ26133.1"/>
    <property type="molecule type" value="Genomic_DNA"/>
</dbReference>
<evidence type="ECO:0000313" key="5">
    <source>
        <dbReference type="Proteomes" id="UP001060895"/>
    </source>
</evidence>
<feature type="domain" description="Response regulatory" evidence="2">
    <location>
        <begin position="15"/>
        <end position="130"/>
    </location>
</feature>
<dbReference type="InterPro" id="IPR005561">
    <property type="entry name" value="ANTAR"/>
</dbReference>
<name>A0ABQ0P800_9PROT</name>
<evidence type="ECO:0000313" key="4">
    <source>
        <dbReference type="EMBL" id="GBQ26133.1"/>
    </source>
</evidence>
<gene>
    <name evidence="4" type="ORF">AA12717_2266</name>
</gene>